<evidence type="ECO:0000313" key="4">
    <source>
        <dbReference type="Proteomes" id="UP000566819"/>
    </source>
</evidence>
<dbReference type="Proteomes" id="UP000566819">
    <property type="component" value="Unassembled WGS sequence"/>
</dbReference>
<feature type="domain" description="DUF6590" evidence="2">
    <location>
        <begin position="313"/>
        <end position="419"/>
    </location>
</feature>
<feature type="region of interest" description="Disordered" evidence="1">
    <location>
        <begin position="483"/>
        <end position="518"/>
    </location>
</feature>
<dbReference type="EMBL" id="JAAMPI010000267">
    <property type="protein sequence ID" value="KAF4633360.1"/>
    <property type="molecule type" value="Genomic_DNA"/>
</dbReference>
<evidence type="ECO:0000259" key="2">
    <source>
        <dbReference type="Pfam" id="PF20233"/>
    </source>
</evidence>
<dbReference type="PANTHER" id="PTHR38886">
    <property type="entry name" value="SESA DOMAIN-CONTAINING PROTEIN"/>
    <property type="match status" value="1"/>
</dbReference>
<dbReference type="AlphaFoldDB" id="A0A8H4W6C8"/>
<dbReference type="InterPro" id="IPR046497">
    <property type="entry name" value="DUF6590"/>
</dbReference>
<evidence type="ECO:0000313" key="3">
    <source>
        <dbReference type="EMBL" id="KAF4633360.1"/>
    </source>
</evidence>
<dbReference type="OrthoDB" id="3045089at2759"/>
<accession>A0A8H4W6C8</accession>
<protein>
    <recommendedName>
        <fullName evidence="2">DUF6590 domain-containing protein</fullName>
    </recommendedName>
</protein>
<organism evidence="3 4">
    <name type="scientific">Cudoniella acicularis</name>
    <dbReference type="NCBI Taxonomy" id="354080"/>
    <lineage>
        <taxon>Eukaryota</taxon>
        <taxon>Fungi</taxon>
        <taxon>Dikarya</taxon>
        <taxon>Ascomycota</taxon>
        <taxon>Pezizomycotina</taxon>
        <taxon>Leotiomycetes</taxon>
        <taxon>Helotiales</taxon>
        <taxon>Tricladiaceae</taxon>
        <taxon>Cudoniella</taxon>
    </lineage>
</organism>
<dbReference type="Pfam" id="PF20233">
    <property type="entry name" value="DUF6590"/>
    <property type="match status" value="1"/>
</dbReference>
<evidence type="ECO:0000256" key="1">
    <source>
        <dbReference type="SAM" id="MobiDB-lite"/>
    </source>
</evidence>
<name>A0A8H4W6C8_9HELO</name>
<proteinExistence type="predicted"/>
<keyword evidence="4" id="KW-1185">Reference proteome</keyword>
<dbReference type="PANTHER" id="PTHR38886:SF1">
    <property type="entry name" value="NACHT-NTPASE AND P-LOOP NTPASES N-TERMINAL DOMAIN-CONTAINING PROTEIN"/>
    <property type="match status" value="1"/>
</dbReference>
<sequence>MSFGFSVGDILGGASLAYQLCKALSKTGGSAKDYQQLIAELNVVHKVLLQVEQLRVSNQLAQATLNALLFTTNSANEAMEAFLADHQKYSESLKKGGSGNLLKDAWRKAKWSLDIQQEPLKFFRSGQLFSLCISNNIHVFHSGHRRVELSNLPLEPIATLKAKYEQTQKEDRKNRLKQILSLPLAAMIHYAKDGENDEILCTLCDEDGRPDISYSKDDWAVKHFRLKHWGRYCTMRGIEPEAERLPSIANYMTYRPRPSTTPTNPNSSSHISPADWISLKDITSDCPIEEDWQIREINYSSQINEPHIPGPVLIRRFVVIQEGLESCLCLGIHTYAGRGCSTQADQELFAILHSSKEVPAAQEKETGILLEPIRMKPEHPSTALPASARIHFGRAYCIKNTMPVKPLGLIHAGSMQSLISQSEAHLFTKDSNSDPQTSEISLQDFIKAMEPKNVDRDIFPADMEVVEGMRNSIRDVLGRNLSLSKHAPPKEPPLGLGALSQDAVDTDSSRGTKRTRTA</sequence>
<gene>
    <name evidence="3" type="ORF">G7Y89_g4759</name>
</gene>
<comment type="caution">
    <text evidence="3">The sequence shown here is derived from an EMBL/GenBank/DDBJ whole genome shotgun (WGS) entry which is preliminary data.</text>
</comment>
<reference evidence="3 4" key="1">
    <citation type="submission" date="2020-03" db="EMBL/GenBank/DDBJ databases">
        <title>Draft Genome Sequence of Cudoniella acicularis.</title>
        <authorList>
            <person name="Buettner E."/>
            <person name="Kellner H."/>
        </authorList>
    </citation>
    <scope>NUCLEOTIDE SEQUENCE [LARGE SCALE GENOMIC DNA]</scope>
    <source>
        <strain evidence="3 4">DSM 108380</strain>
    </source>
</reference>